<dbReference type="EMBL" id="JAVDSB010000002">
    <property type="protein sequence ID" value="MDR6550784.1"/>
    <property type="molecule type" value="Genomic_DNA"/>
</dbReference>
<keyword evidence="1" id="KW-0378">Hydrolase</keyword>
<dbReference type="PANTHER" id="PTHR48081:SF6">
    <property type="entry name" value="PEPTIDASE S9 PROLYL OLIGOPEPTIDASE CATALYTIC DOMAIN-CONTAINING PROTEIN"/>
    <property type="match status" value="1"/>
</dbReference>
<reference evidence="3 4" key="1">
    <citation type="submission" date="2023-07" db="EMBL/GenBank/DDBJ databases">
        <title>Sorghum-associated microbial communities from plants grown in Nebraska, USA.</title>
        <authorList>
            <person name="Schachtman D."/>
        </authorList>
    </citation>
    <scope>NUCLEOTIDE SEQUENCE [LARGE SCALE GENOMIC DNA]</scope>
    <source>
        <strain evidence="3 4">CC258</strain>
    </source>
</reference>
<evidence type="ECO:0000313" key="3">
    <source>
        <dbReference type="EMBL" id="MDR6550784.1"/>
    </source>
</evidence>
<keyword evidence="4" id="KW-1185">Reference proteome</keyword>
<dbReference type="RefSeq" id="WP_310225882.1">
    <property type="nucleotide sequence ID" value="NZ_JAVDSB010000002.1"/>
</dbReference>
<dbReference type="Proteomes" id="UP001267290">
    <property type="component" value="Unassembled WGS sequence"/>
</dbReference>
<protein>
    <submittedName>
        <fullName evidence="3">Acetyl esterase/lipase</fullName>
    </submittedName>
</protein>
<dbReference type="Pfam" id="PF20434">
    <property type="entry name" value="BD-FAE"/>
    <property type="match status" value="1"/>
</dbReference>
<name>A0ABU1NTJ6_9BACL</name>
<accession>A0ABU1NTJ6</accession>
<sequence>MLNQTINLWTKEEYTYDTGTDFIPTLTTYILDGLYAKDAVLVIPGGGYKGCSSAEAEGVAMKFLEAGKSAFVLTYTTRLRPSMQPVQKQALRDLSRAMILIRENAEKWRIHPDHIAICGFSAGGHLAASLAVHWNRDFLQNVRGIQANSNKPNAVILGYPVISTGEFVHKGSFVNLLGDDATKEQLDEVSLEHSVGPHTPPVFLWHTIQDMTVPVENAMIFASALRKSLVPFELHIFPFIGHGTSTSDDSWYTNGQDYLNADCAQLYRKVAIKELTESKGNSSVSDAELLDFFNEPAVKPKKPLPDPMNYQHNANWMKLCIEWLNITFRE</sequence>
<gene>
    <name evidence="3" type="ORF">J2736_001971</name>
</gene>
<dbReference type="InterPro" id="IPR049492">
    <property type="entry name" value="BD-FAE-like_dom"/>
</dbReference>
<feature type="domain" description="BD-FAE-like" evidence="2">
    <location>
        <begin position="39"/>
        <end position="225"/>
    </location>
</feature>
<dbReference type="SUPFAM" id="SSF53474">
    <property type="entry name" value="alpha/beta-Hydrolases"/>
    <property type="match status" value="1"/>
</dbReference>
<evidence type="ECO:0000259" key="2">
    <source>
        <dbReference type="Pfam" id="PF20434"/>
    </source>
</evidence>
<organism evidence="3 4">
    <name type="scientific">Paenibacillus qinlingensis</name>
    <dbReference type="NCBI Taxonomy" id="1837343"/>
    <lineage>
        <taxon>Bacteria</taxon>
        <taxon>Bacillati</taxon>
        <taxon>Bacillota</taxon>
        <taxon>Bacilli</taxon>
        <taxon>Bacillales</taxon>
        <taxon>Paenibacillaceae</taxon>
        <taxon>Paenibacillus</taxon>
    </lineage>
</organism>
<evidence type="ECO:0000313" key="4">
    <source>
        <dbReference type="Proteomes" id="UP001267290"/>
    </source>
</evidence>
<evidence type="ECO:0000256" key="1">
    <source>
        <dbReference type="ARBA" id="ARBA00022801"/>
    </source>
</evidence>
<proteinExistence type="predicted"/>
<dbReference type="PANTHER" id="PTHR48081">
    <property type="entry name" value="AB HYDROLASE SUPERFAMILY PROTEIN C4A8.06C"/>
    <property type="match status" value="1"/>
</dbReference>
<dbReference type="InterPro" id="IPR050300">
    <property type="entry name" value="GDXG_lipolytic_enzyme"/>
</dbReference>
<dbReference type="InterPro" id="IPR029058">
    <property type="entry name" value="AB_hydrolase_fold"/>
</dbReference>
<dbReference type="Gene3D" id="3.40.50.1820">
    <property type="entry name" value="alpha/beta hydrolase"/>
    <property type="match status" value="1"/>
</dbReference>
<comment type="caution">
    <text evidence="3">The sequence shown here is derived from an EMBL/GenBank/DDBJ whole genome shotgun (WGS) entry which is preliminary data.</text>
</comment>